<evidence type="ECO:0000313" key="2">
    <source>
        <dbReference type="Proteomes" id="UP000594638"/>
    </source>
</evidence>
<evidence type="ECO:0008006" key="3">
    <source>
        <dbReference type="Google" id="ProtNLM"/>
    </source>
</evidence>
<dbReference type="InterPro" id="IPR011042">
    <property type="entry name" value="6-blade_b-propeller_TolB-like"/>
</dbReference>
<gene>
    <name evidence="1" type="ORF">OLEA9_A073389</name>
</gene>
<dbReference type="PANTHER" id="PTHR46388:SF3">
    <property type="entry name" value="DUF1618 DOMAIN-CONTAINING PROTEIN"/>
    <property type="match status" value="1"/>
</dbReference>
<name>A0A8S0V459_OLEEU</name>
<dbReference type="SUPFAM" id="SSF63825">
    <property type="entry name" value="YWTD domain"/>
    <property type="match status" value="1"/>
</dbReference>
<dbReference type="OrthoDB" id="273823at2759"/>
<dbReference type="FunFam" id="2.120.10.30:FF:000108">
    <property type="entry name" value="NHL domain-containing protein"/>
    <property type="match status" value="1"/>
</dbReference>
<dbReference type="Gramene" id="OE9A073389T1">
    <property type="protein sequence ID" value="OE9A073389C1"/>
    <property type="gene ID" value="OE9A073389"/>
</dbReference>
<dbReference type="EMBL" id="CACTIH010009145">
    <property type="protein sequence ID" value="CAA3025874.1"/>
    <property type="molecule type" value="Genomic_DNA"/>
</dbReference>
<dbReference type="PANTHER" id="PTHR46388">
    <property type="entry name" value="NHL REPEAT-CONTAINING PROTEIN 2"/>
    <property type="match status" value="1"/>
</dbReference>
<protein>
    <recommendedName>
        <fullName evidence="3">NHL domain-containing protein</fullName>
    </recommendedName>
</protein>
<evidence type="ECO:0000313" key="1">
    <source>
        <dbReference type="EMBL" id="CAA3025874.1"/>
    </source>
</evidence>
<dbReference type="Gene3D" id="2.120.10.30">
    <property type="entry name" value="TolB, C-terminal domain"/>
    <property type="match status" value="1"/>
</dbReference>
<dbReference type="AlphaFoldDB" id="A0A8S0V459"/>
<comment type="caution">
    <text evidence="1">The sequence shown here is derived from an EMBL/GenBank/DDBJ whole genome shotgun (WGS) entry which is preliminary data.</text>
</comment>
<sequence length="760" mass="86195">MSFRFRRLLQISLILPKFYRKFYRGNPHGLPGRSIDFFASYSTSSYNVSTSIGTRPEWGGCFGERYSTVSETKKKLLPEVDLLSFIRSSLNEPQGATHCWLNKTDDTNNVYKEDGIFLVLAGEYNEDSLTSQDDIAVTFAKVKSLQQRHPFLQVLAFQHSRSSCTNNISTHLLQMIIKEYITFPILLSNKHFFKMANGPCYIIFKGFKNPLVYSEKDTDLMVLDKAISDLNIQDNKKPIVSDMKSSWIKPIEVFKEPYLCSAFRNLLLSFPDCISVEENGDRLFLSDVNHHRIIIFNSNGKILDAIGSSPGFEDGDFESAKLKRPAASFYDDSEDCLYFVDSENHAIRKADMERRIVETVYPRSNANKNNSLWRWILDKIWTKRNVDLESECTSESFLFPWHLMRSSDNNLFILNRSFGTLWVIDMASGLMREVVKESSKILEICEEMILEKSIPLKKIPTNWLQQQLDANCPFEKIPYAGLMSSVATYQDHIVVCNPVGQMVSKFSSKSGLISSFQFSNFGVLGLPYWLSFPLERVSAVDGVLSGIHTDHIERFRLLPGTIDIELNIDIPQHTSLVEPLQEGCIWRQARGAATEISVAVDKASSTEKVGAAQQWYDEIDSLSFSVQEIETSSEYGSTQFGEGQEGKVRIGCTINTSPGTSEVVIYAALYLRLKGNPTSDVDNQVKKAVRIADVIDPTRKVSRDLLVKLLLTSNSNLEELIFIRPLHVKLKFDCRDHLKADNHLKDIILTNSSVKVHVTL</sequence>
<dbReference type="Proteomes" id="UP000594638">
    <property type="component" value="Unassembled WGS sequence"/>
</dbReference>
<keyword evidence="2" id="KW-1185">Reference proteome</keyword>
<reference evidence="1 2" key="1">
    <citation type="submission" date="2019-12" db="EMBL/GenBank/DDBJ databases">
        <authorList>
            <person name="Alioto T."/>
            <person name="Alioto T."/>
            <person name="Gomez Garrido J."/>
        </authorList>
    </citation>
    <scope>NUCLEOTIDE SEQUENCE [LARGE SCALE GENOMIC DNA]</scope>
</reference>
<organism evidence="1 2">
    <name type="scientific">Olea europaea subsp. europaea</name>
    <dbReference type="NCBI Taxonomy" id="158383"/>
    <lineage>
        <taxon>Eukaryota</taxon>
        <taxon>Viridiplantae</taxon>
        <taxon>Streptophyta</taxon>
        <taxon>Embryophyta</taxon>
        <taxon>Tracheophyta</taxon>
        <taxon>Spermatophyta</taxon>
        <taxon>Magnoliopsida</taxon>
        <taxon>eudicotyledons</taxon>
        <taxon>Gunneridae</taxon>
        <taxon>Pentapetalae</taxon>
        <taxon>asterids</taxon>
        <taxon>lamiids</taxon>
        <taxon>Lamiales</taxon>
        <taxon>Oleaceae</taxon>
        <taxon>Oleeae</taxon>
        <taxon>Olea</taxon>
    </lineage>
</organism>
<proteinExistence type="predicted"/>
<accession>A0A8S0V459</accession>